<protein>
    <recommendedName>
        <fullName evidence="1">GmrSD restriction endonucleases N-terminal domain-containing protein</fullName>
    </recommendedName>
</protein>
<evidence type="ECO:0000259" key="1">
    <source>
        <dbReference type="Pfam" id="PF03235"/>
    </source>
</evidence>
<name>A0A9W6AZK7_9LACO</name>
<proteinExistence type="predicted"/>
<dbReference type="EMBL" id="BRPL01000002">
    <property type="protein sequence ID" value="GLB46197.1"/>
    <property type="molecule type" value="Genomic_DNA"/>
</dbReference>
<reference evidence="2" key="2">
    <citation type="journal article" date="2023" name="PLoS ONE">
        <title>Philodulcilactobacillus myokoensis gen. nov., sp. nov., a fructophilic, acidophilic, and agar-phobic lactic acid bacterium isolated from fermented vegetable extracts.</title>
        <authorList>
            <person name="Kouya T."/>
            <person name="Ishiyama Y."/>
            <person name="Ohashi S."/>
            <person name="Kumakubo R."/>
            <person name="Yamazaki T."/>
            <person name="Otaki T."/>
        </authorList>
    </citation>
    <scope>NUCLEOTIDE SEQUENCE</scope>
    <source>
        <strain evidence="2">WR16-4</strain>
    </source>
</reference>
<reference evidence="2" key="1">
    <citation type="submission" date="2022-07" db="EMBL/GenBank/DDBJ databases">
        <authorList>
            <person name="Kouya T."/>
            <person name="Ishiyama Y."/>
        </authorList>
    </citation>
    <scope>NUCLEOTIDE SEQUENCE</scope>
    <source>
        <strain evidence="2">WR16-4</strain>
    </source>
</reference>
<dbReference type="RefSeq" id="WP_286135655.1">
    <property type="nucleotide sequence ID" value="NZ_BRPL01000002.1"/>
</dbReference>
<dbReference type="Pfam" id="PF03235">
    <property type="entry name" value="GmrSD_N"/>
    <property type="match status" value="1"/>
</dbReference>
<dbReference type="Proteomes" id="UP001144204">
    <property type="component" value="Unassembled WGS sequence"/>
</dbReference>
<comment type="caution">
    <text evidence="2">The sequence shown here is derived from an EMBL/GenBank/DDBJ whole genome shotgun (WGS) entry which is preliminary data.</text>
</comment>
<evidence type="ECO:0000313" key="3">
    <source>
        <dbReference type="Proteomes" id="UP001144204"/>
    </source>
</evidence>
<dbReference type="PANTHER" id="PTHR35149">
    <property type="entry name" value="SLL5132 PROTEIN"/>
    <property type="match status" value="1"/>
</dbReference>
<organism evidence="2 3">
    <name type="scientific">Philodulcilactobacillus myokoensis</name>
    <dbReference type="NCBI Taxonomy" id="2929573"/>
    <lineage>
        <taxon>Bacteria</taxon>
        <taxon>Bacillati</taxon>
        <taxon>Bacillota</taxon>
        <taxon>Bacilli</taxon>
        <taxon>Lactobacillales</taxon>
        <taxon>Lactobacillaceae</taxon>
        <taxon>Philodulcilactobacillus</taxon>
    </lineage>
</organism>
<keyword evidence="3" id="KW-1185">Reference proteome</keyword>
<accession>A0A9W6AZK7</accession>
<evidence type="ECO:0000313" key="2">
    <source>
        <dbReference type="EMBL" id="GLB46197.1"/>
    </source>
</evidence>
<dbReference type="InterPro" id="IPR004919">
    <property type="entry name" value="GmrSD_N"/>
</dbReference>
<dbReference type="PANTHER" id="PTHR35149:SF1">
    <property type="entry name" value="DUF5655 DOMAIN-CONTAINING PROTEIN"/>
    <property type="match status" value="1"/>
</dbReference>
<sequence length="580" mass="67462">MSTFTSEVRPQVLSMMDVFKDNNFRIPFYQRDYSWGNDEVGDFWDDLMDVFNNNQNNHFFGQLVTFEHADVQDLIDGQQRVTTSTIFMSAVFNIASDIIKNNKLSDDPLIDLKLLQRSIQKSIRQNSQTPALVLQAQSKSSNLLQNYLIGLFSNQIEITDEYKNIEPIKNINNAYNQLYQYVQTLIKSEKTINGRINALNQIFNSFCDKFYVSMITAPNRQDAFIIFETLNSRGKDLAPSDIIKTHLMSLSSSQSDEQSEDEEKFQNKWNFVSNRLSKNSNSLTKFIRSYWSASHKLVMSRQLYRSISNYITTKNEAESFLDDLKELVDLYNVLNSPRQTKNNLNYLEDSYLTDMISILRSMQVKLYYPIMLAMYRRGYNPSDMRKVIRKVLCIFVRHRMICNDGTNKLETGFSNVAQDIWNQNTVDVNDIIGELNQHLLKSSSETKANFNVLQKEGGSAGAKRWSLTYLLFKLYQVDQHSDFESNSMYDPDINLDGYKLIRIGNDEVADEYQNYIGNWTLIEPQLSNIKKIGLIDALKRSDLNNNKYLAQYIKNHGNQWTVDDIQSRQQEFSELATMIW</sequence>
<dbReference type="AlphaFoldDB" id="A0A9W6AZK7"/>
<gene>
    <name evidence="2" type="ORF">WR164_01760</name>
</gene>
<feature type="domain" description="GmrSD restriction endonucleases N-terminal" evidence="1">
    <location>
        <begin position="18"/>
        <end position="248"/>
    </location>
</feature>